<comment type="caution">
    <text evidence="2">The sequence shown here is derived from an EMBL/GenBank/DDBJ whole genome shotgun (WGS) entry which is preliminary data.</text>
</comment>
<organism evidence="2 3">
    <name type="scientific">Pelagerythrobacter marinus</name>
    <dbReference type="NCBI Taxonomy" id="538382"/>
    <lineage>
        <taxon>Bacteria</taxon>
        <taxon>Pseudomonadati</taxon>
        <taxon>Pseudomonadota</taxon>
        <taxon>Alphaproteobacteria</taxon>
        <taxon>Sphingomonadales</taxon>
        <taxon>Erythrobacteraceae</taxon>
        <taxon>Pelagerythrobacter</taxon>
    </lineage>
</organism>
<evidence type="ECO:0000256" key="1">
    <source>
        <dbReference type="SAM" id="MobiDB-lite"/>
    </source>
</evidence>
<accession>A0ABW9V151</accession>
<feature type="compositionally biased region" description="Pro residues" evidence="1">
    <location>
        <begin position="70"/>
        <end position="79"/>
    </location>
</feature>
<feature type="region of interest" description="Disordered" evidence="1">
    <location>
        <begin position="40"/>
        <end position="87"/>
    </location>
</feature>
<dbReference type="Proteomes" id="UP000444401">
    <property type="component" value="Unassembled WGS sequence"/>
</dbReference>
<protein>
    <submittedName>
        <fullName evidence="2">Uncharacterized protein</fullName>
    </submittedName>
</protein>
<evidence type="ECO:0000313" key="3">
    <source>
        <dbReference type="Proteomes" id="UP000444401"/>
    </source>
</evidence>
<proteinExistence type="predicted"/>
<sequence>MDANPFTNKWAAIALALLVVVGAGALVGDEDGGGVLDRLAQQAGQPAAGGEPLPPPASESDRPMRVLAPPRAPMPPDPGPGFDEDPLQDLAEEAEPFPDEVLIDDAEGFGSAPMIVHDREPGSEAVIEAEGEAAIVVPDAGEAGL</sequence>
<reference evidence="2 3" key="1">
    <citation type="submission" date="2019-12" db="EMBL/GenBank/DDBJ databases">
        <title>Genomic-based taxomic classification of the family Erythrobacteraceae.</title>
        <authorList>
            <person name="Xu L."/>
        </authorList>
    </citation>
    <scope>NUCLEOTIDE SEQUENCE [LARGE SCALE GENOMIC DNA]</scope>
    <source>
        <strain evidence="2 3">H32</strain>
    </source>
</reference>
<keyword evidence="3" id="KW-1185">Reference proteome</keyword>
<evidence type="ECO:0000313" key="2">
    <source>
        <dbReference type="EMBL" id="MXO68677.1"/>
    </source>
</evidence>
<dbReference type="RefSeq" id="WP_160733305.1">
    <property type="nucleotide sequence ID" value="NZ_WTYO01000003.1"/>
</dbReference>
<dbReference type="EMBL" id="WTYO01000003">
    <property type="protein sequence ID" value="MXO68677.1"/>
    <property type="molecule type" value="Genomic_DNA"/>
</dbReference>
<name>A0ABW9V151_9SPHN</name>
<gene>
    <name evidence="2" type="ORF">GRI72_07540</name>
</gene>
<feature type="compositionally biased region" description="Low complexity" evidence="1">
    <location>
        <begin position="40"/>
        <end position="51"/>
    </location>
</feature>